<name>A0A929B863_9PSEU</name>
<dbReference type="RefSeq" id="WP_193926436.1">
    <property type="nucleotide sequence ID" value="NZ_JADEYC010000002.1"/>
</dbReference>
<accession>A0A929B863</accession>
<evidence type="ECO:0000256" key="1">
    <source>
        <dbReference type="SAM" id="MobiDB-lite"/>
    </source>
</evidence>
<keyword evidence="4" id="KW-1185">Reference proteome</keyword>
<feature type="transmembrane region" description="Helical" evidence="2">
    <location>
        <begin position="104"/>
        <end position="121"/>
    </location>
</feature>
<keyword evidence="2" id="KW-1133">Transmembrane helix</keyword>
<keyword evidence="2" id="KW-0812">Transmembrane</keyword>
<feature type="transmembrane region" description="Helical" evidence="2">
    <location>
        <begin position="21"/>
        <end position="39"/>
    </location>
</feature>
<dbReference type="Gene3D" id="1.10.287.70">
    <property type="match status" value="1"/>
</dbReference>
<protein>
    <recommendedName>
        <fullName evidence="5">Voltage-gated potassium channel</fullName>
    </recommendedName>
</protein>
<feature type="compositionally biased region" description="Basic and acidic residues" evidence="1">
    <location>
        <begin position="213"/>
        <end position="223"/>
    </location>
</feature>
<reference evidence="3" key="1">
    <citation type="submission" date="2020-10" db="EMBL/GenBank/DDBJ databases">
        <title>Diversity and distribution of actinomycetes associated with coral in the coast of Hainan.</title>
        <authorList>
            <person name="Li F."/>
        </authorList>
    </citation>
    <scope>NUCLEOTIDE SEQUENCE</scope>
    <source>
        <strain evidence="3">HNM0983</strain>
    </source>
</reference>
<evidence type="ECO:0000313" key="3">
    <source>
        <dbReference type="EMBL" id="MBE9372978.1"/>
    </source>
</evidence>
<dbReference type="AlphaFoldDB" id="A0A929B863"/>
<feature type="transmembrane region" description="Helical" evidence="2">
    <location>
        <begin position="177"/>
        <end position="194"/>
    </location>
</feature>
<gene>
    <name evidence="3" type="ORF">IQ251_00815</name>
</gene>
<feature type="region of interest" description="Disordered" evidence="1">
    <location>
        <begin position="204"/>
        <end position="223"/>
    </location>
</feature>
<evidence type="ECO:0008006" key="5">
    <source>
        <dbReference type="Google" id="ProtNLM"/>
    </source>
</evidence>
<organism evidence="3 4">
    <name type="scientific">Saccharopolyspora montiporae</name>
    <dbReference type="NCBI Taxonomy" id="2781240"/>
    <lineage>
        <taxon>Bacteria</taxon>
        <taxon>Bacillati</taxon>
        <taxon>Actinomycetota</taxon>
        <taxon>Actinomycetes</taxon>
        <taxon>Pseudonocardiales</taxon>
        <taxon>Pseudonocardiaceae</taxon>
        <taxon>Saccharopolyspora</taxon>
    </lineage>
</organism>
<evidence type="ECO:0000256" key="2">
    <source>
        <dbReference type="SAM" id="Phobius"/>
    </source>
</evidence>
<keyword evidence="2" id="KW-0472">Membrane</keyword>
<feature type="transmembrane region" description="Helical" evidence="2">
    <location>
        <begin position="137"/>
        <end position="157"/>
    </location>
</feature>
<feature type="transmembrane region" description="Helical" evidence="2">
    <location>
        <begin position="45"/>
        <end position="67"/>
    </location>
</feature>
<dbReference type="EMBL" id="JADEYC010000002">
    <property type="protein sequence ID" value="MBE9372978.1"/>
    <property type="molecule type" value="Genomic_DNA"/>
</dbReference>
<dbReference type="SUPFAM" id="SSF81324">
    <property type="entry name" value="Voltage-gated potassium channels"/>
    <property type="match status" value="1"/>
</dbReference>
<dbReference type="Proteomes" id="UP000598360">
    <property type="component" value="Unassembled WGS sequence"/>
</dbReference>
<evidence type="ECO:0000313" key="4">
    <source>
        <dbReference type="Proteomes" id="UP000598360"/>
    </source>
</evidence>
<comment type="caution">
    <text evidence="3">The sequence shown here is derived from an EMBL/GenBank/DDBJ whole genome shotgun (WGS) entry which is preliminary data.</text>
</comment>
<proteinExistence type="predicted"/>
<feature type="transmembrane region" description="Helical" evidence="2">
    <location>
        <begin position="79"/>
        <end position="98"/>
    </location>
</feature>
<sequence length="223" mass="24053">MGSTEVGESARTERLEETLRVPVLIAAAVSVPAVFLSPLDGPVGVLGTLINWLSMLVLAGESALLFFRSGNRMRWLREHWWLVTITVLTVPAVLFAIGPVQVLRLVRVVAALQVLQVRRLVRSARIIVRRGNRFGRLRTLLSAVTVLLAFLLVAVVLVDPDSAVRRLFGAALRTWGWGPLLGAAVLAGGALAAVRAARARSRAPAEPAAAQRDPVDPDPRARC</sequence>